<accession>A0A3E3IB76</accession>
<dbReference type="PROSITE" id="PS51904">
    <property type="entry name" value="GLYCOSYL_HYDROL_F25_2"/>
    <property type="match status" value="1"/>
</dbReference>
<dbReference type="Gene3D" id="3.20.20.80">
    <property type="entry name" value="Glycosidases"/>
    <property type="match status" value="1"/>
</dbReference>
<dbReference type="EMBL" id="QVLV01000002">
    <property type="protein sequence ID" value="RGE64328.1"/>
    <property type="molecule type" value="Genomic_DNA"/>
</dbReference>
<dbReference type="AlphaFoldDB" id="A0A3E3IB76"/>
<sequence>MYKGIDVSERQGTIDWKKVKKAGCRFAVLRSIKRDGKPDSQFSANAKGCYANDIPYSVYRYTYAVLPTEALEEAEQVIRLLRSRGKRSCRIWWDVEDKSLEPLGRDVLTGLIKTAENTITGAGYEFGIYTGQFFYDGGFFDAGAFDCPMWVARYPVSRSFVFDENPPSDKYRPEIKQPLFAWQYTSKGRIDGIDSLVDFDICYLPFG</sequence>
<dbReference type="SUPFAM" id="SSF51445">
    <property type="entry name" value="(Trans)glycosidases"/>
    <property type="match status" value="1"/>
</dbReference>
<dbReference type="GO" id="GO:0016052">
    <property type="term" value="P:carbohydrate catabolic process"/>
    <property type="evidence" value="ECO:0007669"/>
    <property type="project" value="TreeGrafter"/>
</dbReference>
<reference evidence="2" key="1">
    <citation type="submission" date="2018-08" db="EMBL/GenBank/DDBJ databases">
        <title>A genome reference for cultivated species of the human gut microbiota.</title>
        <authorList>
            <person name="Zou Y."/>
            <person name="Xue W."/>
            <person name="Luo G."/>
        </authorList>
    </citation>
    <scope>NUCLEOTIDE SEQUENCE [LARGE SCALE GENOMIC DNA]</scope>
    <source>
        <strain evidence="2">TF05-5AC</strain>
    </source>
</reference>
<dbReference type="PANTHER" id="PTHR34135:SF2">
    <property type="entry name" value="LYSOZYME"/>
    <property type="match status" value="1"/>
</dbReference>
<dbReference type="Pfam" id="PF01183">
    <property type="entry name" value="Glyco_hydro_25"/>
    <property type="match status" value="1"/>
</dbReference>
<dbReference type="PANTHER" id="PTHR34135">
    <property type="entry name" value="LYSOZYME"/>
    <property type="match status" value="1"/>
</dbReference>
<keyword evidence="3" id="KW-1185">Reference proteome</keyword>
<comment type="similarity">
    <text evidence="1">Belongs to the glycosyl hydrolase 25 family.</text>
</comment>
<dbReference type="InterPro" id="IPR002053">
    <property type="entry name" value="Glyco_hydro_25"/>
</dbReference>
<comment type="caution">
    <text evidence="2">The sequence shown here is derived from an EMBL/GenBank/DDBJ whole genome shotgun (WGS) entry which is preliminary data.</text>
</comment>
<dbReference type="GO" id="GO:0003796">
    <property type="term" value="F:lysozyme activity"/>
    <property type="evidence" value="ECO:0007669"/>
    <property type="project" value="InterPro"/>
</dbReference>
<dbReference type="GeneID" id="97986166"/>
<organism evidence="2 3">
    <name type="scientific">Eisenbergiella massiliensis</name>
    <dbReference type="NCBI Taxonomy" id="1720294"/>
    <lineage>
        <taxon>Bacteria</taxon>
        <taxon>Bacillati</taxon>
        <taxon>Bacillota</taxon>
        <taxon>Clostridia</taxon>
        <taxon>Lachnospirales</taxon>
        <taxon>Lachnospiraceae</taxon>
        <taxon>Eisenbergiella</taxon>
    </lineage>
</organism>
<dbReference type="GO" id="GO:0016998">
    <property type="term" value="P:cell wall macromolecule catabolic process"/>
    <property type="evidence" value="ECO:0007669"/>
    <property type="project" value="InterPro"/>
</dbReference>
<evidence type="ECO:0008006" key="4">
    <source>
        <dbReference type="Google" id="ProtNLM"/>
    </source>
</evidence>
<protein>
    <recommendedName>
        <fullName evidence="4">Glycosyl hydrolase family 25</fullName>
    </recommendedName>
</protein>
<evidence type="ECO:0000313" key="2">
    <source>
        <dbReference type="EMBL" id="RGE64328.1"/>
    </source>
</evidence>
<evidence type="ECO:0000313" key="3">
    <source>
        <dbReference type="Proteomes" id="UP000260812"/>
    </source>
</evidence>
<name>A0A3E3IB76_9FIRM</name>
<evidence type="ECO:0000256" key="1">
    <source>
        <dbReference type="ARBA" id="ARBA00010646"/>
    </source>
</evidence>
<dbReference type="InterPro" id="IPR017853">
    <property type="entry name" value="GH"/>
</dbReference>
<proteinExistence type="inferred from homology"/>
<dbReference type="Proteomes" id="UP000260812">
    <property type="component" value="Unassembled WGS sequence"/>
</dbReference>
<gene>
    <name evidence="2" type="ORF">DXC51_04510</name>
</gene>
<dbReference type="RefSeq" id="WP_117543896.1">
    <property type="nucleotide sequence ID" value="NZ_CANNOQ010000309.1"/>
</dbReference>
<dbReference type="GO" id="GO:0009253">
    <property type="term" value="P:peptidoglycan catabolic process"/>
    <property type="evidence" value="ECO:0007669"/>
    <property type="project" value="InterPro"/>
</dbReference>